<name>A0A2W0CHV0_9BACL</name>
<evidence type="ECO:0000313" key="9">
    <source>
        <dbReference type="Proteomes" id="UP000247459"/>
    </source>
</evidence>
<dbReference type="AlphaFoldDB" id="A0A2W0CHV0"/>
<evidence type="ECO:0000259" key="7">
    <source>
        <dbReference type="PROSITE" id="PS50850"/>
    </source>
</evidence>
<evidence type="ECO:0000313" key="8">
    <source>
        <dbReference type="EMBL" id="PYY27905.1"/>
    </source>
</evidence>
<keyword evidence="5 6" id="KW-0472">Membrane</keyword>
<evidence type="ECO:0000256" key="3">
    <source>
        <dbReference type="ARBA" id="ARBA00022692"/>
    </source>
</evidence>
<dbReference type="InterPro" id="IPR020846">
    <property type="entry name" value="MFS_dom"/>
</dbReference>
<dbReference type="GO" id="GO:0005886">
    <property type="term" value="C:plasma membrane"/>
    <property type="evidence" value="ECO:0007669"/>
    <property type="project" value="UniProtKB-SubCell"/>
</dbReference>
<feature type="domain" description="Major facilitator superfamily (MFS) profile" evidence="7">
    <location>
        <begin position="36"/>
        <end position="125"/>
    </location>
</feature>
<dbReference type="GO" id="GO:0022857">
    <property type="term" value="F:transmembrane transporter activity"/>
    <property type="evidence" value="ECO:0007669"/>
    <property type="project" value="InterPro"/>
</dbReference>
<accession>A0A2W0CHV0</accession>
<evidence type="ECO:0000256" key="4">
    <source>
        <dbReference type="ARBA" id="ARBA00022989"/>
    </source>
</evidence>
<gene>
    <name evidence="8" type="ORF">PIL02S_04578</name>
</gene>
<proteinExistence type="predicted"/>
<keyword evidence="2" id="KW-0813">Transport</keyword>
<dbReference type="EMBL" id="PRLG01000021">
    <property type="protein sequence ID" value="PYY27905.1"/>
    <property type="molecule type" value="Genomic_DNA"/>
</dbReference>
<evidence type="ECO:0000256" key="6">
    <source>
        <dbReference type="SAM" id="Phobius"/>
    </source>
</evidence>
<evidence type="ECO:0000256" key="1">
    <source>
        <dbReference type="ARBA" id="ARBA00004651"/>
    </source>
</evidence>
<evidence type="ECO:0000256" key="2">
    <source>
        <dbReference type="ARBA" id="ARBA00022448"/>
    </source>
</evidence>
<feature type="transmembrane region" description="Helical" evidence="6">
    <location>
        <begin position="12"/>
        <end position="32"/>
    </location>
</feature>
<dbReference type="InterPro" id="IPR036259">
    <property type="entry name" value="MFS_trans_sf"/>
</dbReference>
<dbReference type="Proteomes" id="UP000247459">
    <property type="component" value="Unassembled WGS sequence"/>
</dbReference>
<feature type="transmembrane region" description="Helical" evidence="6">
    <location>
        <begin position="38"/>
        <end position="61"/>
    </location>
</feature>
<feature type="transmembrane region" description="Helical" evidence="6">
    <location>
        <begin position="73"/>
        <end position="94"/>
    </location>
</feature>
<reference evidence="8 9" key="1">
    <citation type="submission" date="2018-01" db="EMBL/GenBank/DDBJ databases">
        <title>Genome sequence of the PGP bacterium Paenibacillus illinoisensis E3.</title>
        <authorList>
            <person name="Rolli E."/>
            <person name="Marasco R."/>
            <person name="Bessem C."/>
            <person name="Michoud G."/>
            <person name="Gaiarsa S."/>
            <person name="Borin S."/>
            <person name="Daffonchio D."/>
        </authorList>
    </citation>
    <scope>NUCLEOTIDE SEQUENCE [LARGE SCALE GENOMIC DNA]</scope>
    <source>
        <strain evidence="8 9">E3</strain>
    </source>
</reference>
<keyword evidence="3 6" id="KW-0812">Transmembrane</keyword>
<dbReference type="PROSITE" id="PS50850">
    <property type="entry name" value="MFS"/>
    <property type="match status" value="1"/>
</dbReference>
<organism evidence="8 9">
    <name type="scientific">Paenibacillus illinoisensis</name>
    <dbReference type="NCBI Taxonomy" id="59845"/>
    <lineage>
        <taxon>Bacteria</taxon>
        <taxon>Bacillati</taxon>
        <taxon>Bacillota</taxon>
        <taxon>Bacilli</taxon>
        <taxon>Bacillales</taxon>
        <taxon>Paenibacillaceae</taxon>
        <taxon>Paenibacillus</taxon>
    </lineage>
</organism>
<feature type="transmembrane region" description="Helical" evidence="6">
    <location>
        <begin position="100"/>
        <end position="121"/>
    </location>
</feature>
<protein>
    <submittedName>
        <fullName evidence="8">Fucose permease</fullName>
    </submittedName>
</protein>
<comment type="subcellular location">
    <subcellularLocation>
        <location evidence="1">Cell membrane</location>
        <topology evidence="1">Multi-pass membrane protein</topology>
    </subcellularLocation>
</comment>
<evidence type="ECO:0000256" key="5">
    <source>
        <dbReference type="ARBA" id="ARBA00023136"/>
    </source>
</evidence>
<comment type="caution">
    <text evidence="8">The sequence shown here is derived from an EMBL/GenBank/DDBJ whole genome shotgun (WGS) entry which is preliminary data.</text>
</comment>
<sequence length="125" mass="13043">MLIGRILFRSFGRVSVLGISALLALVGVGIMIFNDNLYVGAVGVFLWGIGASLGFPVGRSVAGDNSNGAPERVAIVSTLEFLSSLVLIPLIGILSDSFGLVRSLIVVMIAVFISAILTPIVKNKV</sequence>
<dbReference type="SUPFAM" id="SSF103473">
    <property type="entry name" value="MFS general substrate transporter"/>
    <property type="match status" value="2"/>
</dbReference>
<keyword evidence="4 6" id="KW-1133">Transmembrane helix</keyword>